<reference evidence="1" key="2">
    <citation type="submission" date="2023-04" db="EMBL/GenBank/DDBJ databases">
        <authorList>
            <person name="Bu L."/>
            <person name="Lu L."/>
            <person name="Laidemitt M.R."/>
            <person name="Zhang S.M."/>
            <person name="Mutuku M."/>
            <person name="Mkoji G."/>
            <person name="Steinauer M."/>
            <person name="Loker E.S."/>
        </authorList>
    </citation>
    <scope>NUCLEOTIDE SEQUENCE</scope>
    <source>
        <strain evidence="1">KasaAsao</strain>
        <tissue evidence="1">Whole Snail</tissue>
    </source>
</reference>
<evidence type="ECO:0000313" key="2">
    <source>
        <dbReference type="Proteomes" id="UP001233172"/>
    </source>
</evidence>
<evidence type="ECO:0000313" key="1">
    <source>
        <dbReference type="EMBL" id="KAK0041082.1"/>
    </source>
</evidence>
<organism evidence="1 2">
    <name type="scientific">Biomphalaria pfeifferi</name>
    <name type="common">Bloodfluke planorb</name>
    <name type="synonym">Freshwater snail</name>
    <dbReference type="NCBI Taxonomy" id="112525"/>
    <lineage>
        <taxon>Eukaryota</taxon>
        <taxon>Metazoa</taxon>
        <taxon>Spiralia</taxon>
        <taxon>Lophotrochozoa</taxon>
        <taxon>Mollusca</taxon>
        <taxon>Gastropoda</taxon>
        <taxon>Heterobranchia</taxon>
        <taxon>Euthyneura</taxon>
        <taxon>Panpulmonata</taxon>
        <taxon>Hygrophila</taxon>
        <taxon>Lymnaeoidea</taxon>
        <taxon>Planorbidae</taxon>
        <taxon>Biomphalaria</taxon>
    </lineage>
</organism>
<reference evidence="1" key="1">
    <citation type="journal article" date="2023" name="PLoS Negl. Trop. Dis.">
        <title>A genome sequence for Biomphalaria pfeifferi, the major vector snail for the human-infecting parasite Schistosoma mansoni.</title>
        <authorList>
            <person name="Bu L."/>
            <person name="Lu L."/>
            <person name="Laidemitt M.R."/>
            <person name="Zhang S.M."/>
            <person name="Mutuku M."/>
            <person name="Mkoji G."/>
            <person name="Steinauer M."/>
            <person name="Loker E.S."/>
        </authorList>
    </citation>
    <scope>NUCLEOTIDE SEQUENCE</scope>
    <source>
        <strain evidence="1">KasaAsao</strain>
    </source>
</reference>
<accession>A0AAD8ARH6</accession>
<dbReference type="AlphaFoldDB" id="A0AAD8ARH6"/>
<proteinExistence type="predicted"/>
<gene>
    <name evidence="1" type="ORF">Bpfe_029504</name>
</gene>
<sequence>MIKLILPSGDVKENFVIRTKSKVGREKSRIIAEAQVMSPLEKDLRLVALLIEGKELELMDDNDMKMYIKDLSCCSGLELRDKNSSLSSGFTVNPEIFGCKMRSTLQ</sequence>
<dbReference type="EMBL" id="JASAOG010000289">
    <property type="protein sequence ID" value="KAK0041082.1"/>
    <property type="molecule type" value="Genomic_DNA"/>
</dbReference>
<comment type="caution">
    <text evidence="1">The sequence shown here is derived from an EMBL/GenBank/DDBJ whole genome shotgun (WGS) entry which is preliminary data.</text>
</comment>
<name>A0AAD8ARH6_BIOPF</name>
<protein>
    <submittedName>
        <fullName evidence="1">Uncharacterized protein</fullName>
    </submittedName>
</protein>
<dbReference type="Proteomes" id="UP001233172">
    <property type="component" value="Unassembled WGS sequence"/>
</dbReference>
<keyword evidence="2" id="KW-1185">Reference proteome</keyword>